<dbReference type="SUPFAM" id="SSF53335">
    <property type="entry name" value="S-adenosyl-L-methionine-dependent methyltransferases"/>
    <property type="match status" value="1"/>
</dbReference>
<dbReference type="Proteomes" id="UP000622797">
    <property type="component" value="Unassembled WGS sequence"/>
</dbReference>
<dbReference type="AlphaFoldDB" id="A0A8H4U803"/>
<evidence type="ECO:0000313" key="2">
    <source>
        <dbReference type="Proteomes" id="UP000622797"/>
    </source>
</evidence>
<dbReference type="OrthoDB" id="184880at2759"/>
<name>A0A8H4U803_9HYPO</name>
<reference evidence="1" key="1">
    <citation type="journal article" date="2020" name="BMC Genomics">
        <title>Correction to: Identification and distribution of gene clusters required for synthesis of sphingolipid metabolism inhibitors in diverse species of the filamentous fungus Fusarium.</title>
        <authorList>
            <person name="Kim H.S."/>
            <person name="Lohmar J.M."/>
            <person name="Busman M."/>
            <person name="Brown D.W."/>
            <person name="Naumann T.A."/>
            <person name="Divon H.H."/>
            <person name="Lysoe E."/>
            <person name="Uhlig S."/>
            <person name="Proctor R.H."/>
        </authorList>
    </citation>
    <scope>NUCLEOTIDE SEQUENCE</scope>
    <source>
        <strain evidence="1">NRRL 20472</strain>
    </source>
</reference>
<gene>
    <name evidence="1" type="ORF">FSARC_1618</name>
</gene>
<accession>A0A8H4U803</accession>
<evidence type="ECO:0000313" key="1">
    <source>
        <dbReference type="EMBL" id="KAF4971586.1"/>
    </source>
</evidence>
<proteinExistence type="predicted"/>
<protein>
    <recommendedName>
        <fullName evidence="3">Methyltransferase</fullName>
    </recommendedName>
</protein>
<sequence>MSATSDPEYILGDATREVLFAPVQLDKEGLRVLDVGCADETLLRGLQKDVPSSAQLVGADVMKSFFPPSKGNISFQVYDVCDPPSEELKEAFDLTHIRYILSGSSKVGFSQAVKNLAAPGGWLQVQEMDLDPNRPVAGPAWKDVNSCIAGIIDAVAVGADYFTRLDKAFEDAALENISIQTVDLPMGKLLDDEDAARESWEPWVLVLPNIIETARSSNTDLPDSTFDNFYERFQKETFEQGALFRSIIVTGQKAA</sequence>
<reference evidence="1" key="2">
    <citation type="submission" date="2020-05" db="EMBL/GenBank/DDBJ databases">
        <authorList>
            <person name="Kim H.-S."/>
            <person name="Proctor R.H."/>
            <person name="Brown D.W."/>
        </authorList>
    </citation>
    <scope>NUCLEOTIDE SEQUENCE</scope>
    <source>
        <strain evidence="1">NRRL 20472</strain>
    </source>
</reference>
<dbReference type="Gene3D" id="3.40.50.150">
    <property type="entry name" value="Vaccinia Virus protein VP39"/>
    <property type="match status" value="1"/>
</dbReference>
<dbReference type="InterPro" id="IPR029063">
    <property type="entry name" value="SAM-dependent_MTases_sf"/>
</dbReference>
<organism evidence="1 2">
    <name type="scientific">Fusarium sarcochroum</name>
    <dbReference type="NCBI Taxonomy" id="1208366"/>
    <lineage>
        <taxon>Eukaryota</taxon>
        <taxon>Fungi</taxon>
        <taxon>Dikarya</taxon>
        <taxon>Ascomycota</taxon>
        <taxon>Pezizomycotina</taxon>
        <taxon>Sordariomycetes</taxon>
        <taxon>Hypocreomycetidae</taxon>
        <taxon>Hypocreales</taxon>
        <taxon>Nectriaceae</taxon>
        <taxon>Fusarium</taxon>
        <taxon>Fusarium lateritium species complex</taxon>
    </lineage>
</organism>
<dbReference type="EMBL" id="JABEXW010000088">
    <property type="protein sequence ID" value="KAF4971586.1"/>
    <property type="molecule type" value="Genomic_DNA"/>
</dbReference>
<comment type="caution">
    <text evidence="1">The sequence shown here is derived from an EMBL/GenBank/DDBJ whole genome shotgun (WGS) entry which is preliminary data.</text>
</comment>
<keyword evidence="2" id="KW-1185">Reference proteome</keyword>
<evidence type="ECO:0008006" key="3">
    <source>
        <dbReference type="Google" id="ProtNLM"/>
    </source>
</evidence>